<proteinExistence type="predicted"/>
<dbReference type="GeneID" id="115881632"/>
<feature type="compositionally biased region" description="Polar residues" evidence="2">
    <location>
        <begin position="388"/>
        <end position="397"/>
    </location>
</feature>
<accession>A0A6J2XWQ0</accession>
<reference evidence="5" key="1">
    <citation type="submission" date="2025-08" db="UniProtKB">
        <authorList>
            <consortium name="RefSeq"/>
        </authorList>
    </citation>
    <scope>IDENTIFICATION</scope>
    <source>
        <tissue evidence="5">Gonads</tissue>
    </source>
</reference>
<dbReference type="PROSITE" id="PS51029">
    <property type="entry name" value="MADF"/>
    <property type="match status" value="1"/>
</dbReference>
<feature type="compositionally biased region" description="Polar residues" evidence="2">
    <location>
        <begin position="366"/>
        <end position="375"/>
    </location>
</feature>
<organism evidence="4 5">
    <name type="scientific">Sitophilus oryzae</name>
    <name type="common">Rice weevil</name>
    <name type="synonym">Curculio oryzae</name>
    <dbReference type="NCBI Taxonomy" id="7048"/>
    <lineage>
        <taxon>Eukaryota</taxon>
        <taxon>Metazoa</taxon>
        <taxon>Ecdysozoa</taxon>
        <taxon>Arthropoda</taxon>
        <taxon>Hexapoda</taxon>
        <taxon>Insecta</taxon>
        <taxon>Pterygota</taxon>
        <taxon>Neoptera</taxon>
        <taxon>Endopterygota</taxon>
        <taxon>Coleoptera</taxon>
        <taxon>Polyphaga</taxon>
        <taxon>Cucujiformia</taxon>
        <taxon>Curculionidae</taxon>
        <taxon>Dryophthorinae</taxon>
        <taxon>Sitophilus</taxon>
    </lineage>
</organism>
<evidence type="ECO:0000313" key="5">
    <source>
        <dbReference type="RefSeq" id="XP_030755049.1"/>
    </source>
</evidence>
<gene>
    <name evidence="5" type="primary">LOC115881632</name>
</gene>
<dbReference type="RefSeq" id="XP_030755049.1">
    <property type="nucleotide sequence ID" value="XM_030899189.1"/>
</dbReference>
<feature type="region of interest" description="Disordered" evidence="2">
    <location>
        <begin position="198"/>
        <end position="222"/>
    </location>
</feature>
<dbReference type="PANTHER" id="PTHR21505">
    <property type="entry name" value="MADF DOMAIN-CONTAINING PROTEIN-RELATED"/>
    <property type="match status" value="1"/>
</dbReference>
<evidence type="ECO:0000256" key="2">
    <source>
        <dbReference type="SAM" id="MobiDB-lite"/>
    </source>
</evidence>
<dbReference type="Proteomes" id="UP000504635">
    <property type="component" value="Unplaced"/>
</dbReference>
<dbReference type="KEGG" id="soy:115881632"/>
<keyword evidence="1" id="KW-0175">Coiled coil</keyword>
<evidence type="ECO:0000313" key="4">
    <source>
        <dbReference type="Proteomes" id="UP000504635"/>
    </source>
</evidence>
<name>A0A6J2XWQ0_SITOR</name>
<feature type="region of interest" description="Disordered" evidence="2">
    <location>
        <begin position="366"/>
        <end position="397"/>
    </location>
</feature>
<dbReference type="AlphaFoldDB" id="A0A6J2XWQ0"/>
<dbReference type="SMART" id="SM00595">
    <property type="entry name" value="MADF"/>
    <property type="match status" value="1"/>
</dbReference>
<feature type="coiled-coil region" evidence="1">
    <location>
        <begin position="142"/>
        <end position="169"/>
    </location>
</feature>
<protein>
    <submittedName>
        <fullName evidence="5">Uncharacterized protein LOC115881632 isoform X1</fullName>
    </submittedName>
</protein>
<evidence type="ECO:0000256" key="1">
    <source>
        <dbReference type="SAM" id="Coils"/>
    </source>
</evidence>
<dbReference type="OrthoDB" id="10051975at2759"/>
<feature type="compositionally biased region" description="Basic and acidic residues" evidence="2">
    <location>
        <begin position="248"/>
        <end position="265"/>
    </location>
</feature>
<dbReference type="PANTHER" id="PTHR21505:SF15">
    <property type="entry name" value="RE18252P"/>
    <property type="match status" value="1"/>
</dbReference>
<evidence type="ECO:0000259" key="3">
    <source>
        <dbReference type="PROSITE" id="PS51029"/>
    </source>
</evidence>
<sequence>MSGRKCNKNFHELKFDLVKVNDKHAAKCTLCGYILKNTGAGRLQGHRNICNQSSNEKINANNQDEIKTEEQSNPYDCGATGSGVNMSVKKGKKQWTVEECSNLIEAYRQHPNLWNTSHVNYKNRLKKYCSLKEIAELFGTNYEEIERKLKNIISQYQRERRTYKKLKKSGFGHVFKPKWFGYASMCFLQQKNKPINDSQIGLDFEGSSSSSSEDSDANEGETCELDRNILDVQLKVEPLEQYTEEESESQKTEEISQIDTKERRTSSQPLYSAPNIVKKPSKLADSSNMSSISEDTFNMIKSVYQEAQRAELRDKYTIFGELVSHTIRNLKTNFSKATVEHLISNILYQAQIGAYDYPQHSSVPCSYTTPSSSHRVPSPHYTAETHTDNPTTVTSDI</sequence>
<feature type="domain" description="MADF" evidence="3">
    <location>
        <begin position="102"/>
        <end position="193"/>
    </location>
</feature>
<dbReference type="InterPro" id="IPR006578">
    <property type="entry name" value="MADF-dom"/>
</dbReference>
<dbReference type="Pfam" id="PF10545">
    <property type="entry name" value="MADF_DNA_bdg"/>
    <property type="match status" value="1"/>
</dbReference>
<feature type="compositionally biased region" description="Acidic residues" evidence="2">
    <location>
        <begin position="213"/>
        <end position="222"/>
    </location>
</feature>
<dbReference type="InParanoid" id="A0A6J2XWQ0"/>
<keyword evidence="4" id="KW-1185">Reference proteome</keyword>
<feature type="region of interest" description="Disordered" evidence="2">
    <location>
        <begin position="241"/>
        <end position="289"/>
    </location>
</feature>